<organism evidence="2 3">
    <name type="scientific">Mucilaginibacter psychrotolerans</name>
    <dbReference type="NCBI Taxonomy" id="1524096"/>
    <lineage>
        <taxon>Bacteria</taxon>
        <taxon>Pseudomonadati</taxon>
        <taxon>Bacteroidota</taxon>
        <taxon>Sphingobacteriia</taxon>
        <taxon>Sphingobacteriales</taxon>
        <taxon>Sphingobacteriaceae</taxon>
        <taxon>Mucilaginibacter</taxon>
    </lineage>
</organism>
<dbReference type="AlphaFoldDB" id="A0A4Y8SND0"/>
<evidence type="ECO:0000313" key="3">
    <source>
        <dbReference type="Proteomes" id="UP000297540"/>
    </source>
</evidence>
<dbReference type="Proteomes" id="UP000297540">
    <property type="component" value="Unassembled WGS sequence"/>
</dbReference>
<evidence type="ECO:0000313" key="2">
    <source>
        <dbReference type="EMBL" id="TFF40342.1"/>
    </source>
</evidence>
<protein>
    <submittedName>
        <fullName evidence="2">Uncharacterized protein</fullName>
    </submittedName>
</protein>
<proteinExistence type="predicted"/>
<dbReference type="EMBL" id="SOZE01000002">
    <property type="protein sequence ID" value="TFF40342.1"/>
    <property type="molecule type" value="Genomic_DNA"/>
</dbReference>
<feature type="transmembrane region" description="Helical" evidence="1">
    <location>
        <begin position="9"/>
        <end position="27"/>
    </location>
</feature>
<sequence length="114" mass="13756">MPLRKYRHILTFFLLFEAIFLLSLPFFDQNETPSINSTTNYRENQEKRHIIAAFYLKNRVRSFQANKIRFHSLSGSAITIFNSGFSYLKSDYHWHDLAIERLTKLMLFPYHSFW</sequence>
<gene>
    <name evidence="2" type="ORF">E2R66_03585</name>
</gene>
<keyword evidence="1" id="KW-1133">Transmembrane helix</keyword>
<reference evidence="2 3" key="1">
    <citation type="journal article" date="2017" name="Int. J. Syst. Evol. Microbiol.">
        <title>Mucilaginibacterpsychrotolerans sp. nov., isolated from peatlands.</title>
        <authorList>
            <person name="Deng Y."/>
            <person name="Shen L."/>
            <person name="Xu B."/>
            <person name="Liu Y."/>
            <person name="Gu Z."/>
            <person name="Liu H."/>
            <person name="Zhou Y."/>
        </authorList>
    </citation>
    <scope>NUCLEOTIDE SEQUENCE [LARGE SCALE GENOMIC DNA]</scope>
    <source>
        <strain evidence="2 3">NH7-4</strain>
    </source>
</reference>
<dbReference type="OrthoDB" id="9880021at2"/>
<dbReference type="RefSeq" id="WP_134737901.1">
    <property type="nucleotide sequence ID" value="NZ_SOZE01000002.1"/>
</dbReference>
<evidence type="ECO:0000256" key="1">
    <source>
        <dbReference type="SAM" id="Phobius"/>
    </source>
</evidence>
<comment type="caution">
    <text evidence="2">The sequence shown here is derived from an EMBL/GenBank/DDBJ whole genome shotgun (WGS) entry which is preliminary data.</text>
</comment>
<accession>A0A4Y8SND0</accession>
<keyword evidence="1" id="KW-0472">Membrane</keyword>
<keyword evidence="3" id="KW-1185">Reference proteome</keyword>
<name>A0A4Y8SND0_9SPHI</name>
<keyword evidence="1" id="KW-0812">Transmembrane</keyword>